<dbReference type="Pfam" id="PF00561">
    <property type="entry name" value="Abhydrolase_1"/>
    <property type="match status" value="1"/>
</dbReference>
<keyword evidence="1 3" id="KW-0378">Hydrolase</keyword>
<dbReference type="InterPro" id="IPR029058">
    <property type="entry name" value="AB_hydrolase_fold"/>
</dbReference>
<reference evidence="3 4" key="1">
    <citation type="submission" date="2019-02" db="EMBL/GenBank/DDBJ databases">
        <title>Draft genome sequences of novel Actinobacteria.</title>
        <authorList>
            <person name="Sahin N."/>
            <person name="Ay H."/>
            <person name="Saygin H."/>
        </authorList>
    </citation>
    <scope>NUCLEOTIDE SEQUENCE [LARGE SCALE GENOMIC DNA]</scope>
    <source>
        <strain evidence="3 4">KC201</strain>
    </source>
</reference>
<keyword evidence="4" id="KW-1185">Reference proteome</keyword>
<evidence type="ECO:0000313" key="4">
    <source>
        <dbReference type="Proteomes" id="UP000295157"/>
    </source>
</evidence>
<dbReference type="PROSITE" id="PS00560">
    <property type="entry name" value="CARBOXYPEPT_SER_HIS"/>
    <property type="match status" value="1"/>
</dbReference>
<dbReference type="RefSeq" id="WP_132337896.1">
    <property type="nucleotide sequence ID" value="NZ_SMJZ01000156.1"/>
</dbReference>
<dbReference type="OrthoDB" id="3507586at2"/>
<dbReference type="InterPro" id="IPR000073">
    <property type="entry name" value="AB_hydrolase_1"/>
</dbReference>
<gene>
    <name evidence="3" type="ORF">E1267_31610</name>
</gene>
<accession>A0A4R4N5J6</accession>
<sequence length="151" mass="16205">MSAPYGQAPDGFEHTAVTANGITLHAVIGGSGAPVLLLHGWPQTWRAWWHVMPILAQHGYRVIAPDLRAGFGHYRTLLEDARANRAWAEGGGGLPMPVLTVGGEHNAGARLAEALRPIAPHLTSAVIEDSGHFVPDERPDDLARRLTAFLT</sequence>
<evidence type="ECO:0000256" key="1">
    <source>
        <dbReference type="ARBA" id="ARBA00022801"/>
    </source>
</evidence>
<proteinExistence type="predicted"/>
<organism evidence="3 4">
    <name type="scientific">Nonomuraea longispora</name>
    <dbReference type="NCBI Taxonomy" id="1848320"/>
    <lineage>
        <taxon>Bacteria</taxon>
        <taxon>Bacillati</taxon>
        <taxon>Actinomycetota</taxon>
        <taxon>Actinomycetes</taxon>
        <taxon>Streptosporangiales</taxon>
        <taxon>Streptosporangiaceae</taxon>
        <taxon>Nonomuraea</taxon>
    </lineage>
</organism>
<evidence type="ECO:0000313" key="3">
    <source>
        <dbReference type="EMBL" id="TDC01542.1"/>
    </source>
</evidence>
<comment type="caution">
    <text evidence="3">The sequence shown here is derived from an EMBL/GenBank/DDBJ whole genome shotgun (WGS) entry which is preliminary data.</text>
</comment>
<protein>
    <submittedName>
        <fullName evidence="3">Alpha/beta fold hydrolase</fullName>
    </submittedName>
</protein>
<dbReference type="PRINTS" id="PR00412">
    <property type="entry name" value="EPOXHYDRLASE"/>
</dbReference>
<dbReference type="GO" id="GO:0004185">
    <property type="term" value="F:serine-type carboxypeptidase activity"/>
    <property type="evidence" value="ECO:0007669"/>
    <property type="project" value="InterPro"/>
</dbReference>
<dbReference type="Proteomes" id="UP000295157">
    <property type="component" value="Unassembled WGS sequence"/>
</dbReference>
<evidence type="ECO:0000259" key="2">
    <source>
        <dbReference type="Pfam" id="PF00561"/>
    </source>
</evidence>
<dbReference type="EMBL" id="SMJZ01000156">
    <property type="protein sequence ID" value="TDC01542.1"/>
    <property type="molecule type" value="Genomic_DNA"/>
</dbReference>
<dbReference type="PANTHER" id="PTHR43329">
    <property type="entry name" value="EPOXIDE HYDROLASE"/>
    <property type="match status" value="1"/>
</dbReference>
<feature type="domain" description="AB hydrolase-1" evidence="2">
    <location>
        <begin position="34"/>
        <end position="68"/>
    </location>
</feature>
<dbReference type="InterPro" id="IPR033124">
    <property type="entry name" value="Ser_caboxypep_his_AS"/>
</dbReference>
<name>A0A4R4N5J6_9ACTN</name>
<dbReference type="SUPFAM" id="SSF53474">
    <property type="entry name" value="alpha/beta-Hydrolases"/>
    <property type="match status" value="1"/>
</dbReference>
<dbReference type="InterPro" id="IPR000639">
    <property type="entry name" value="Epox_hydrolase-like"/>
</dbReference>
<dbReference type="Gene3D" id="3.40.50.1820">
    <property type="entry name" value="alpha/beta hydrolase"/>
    <property type="match status" value="2"/>
</dbReference>
<dbReference type="AlphaFoldDB" id="A0A4R4N5J6"/>